<proteinExistence type="predicted"/>
<dbReference type="AlphaFoldDB" id="A0A8T9C6W0"/>
<evidence type="ECO:0000256" key="6">
    <source>
        <dbReference type="SAM" id="Phobius"/>
    </source>
</evidence>
<feature type="transmembrane region" description="Helical" evidence="6">
    <location>
        <begin position="208"/>
        <end position="230"/>
    </location>
</feature>
<feature type="transmembrane region" description="Helical" evidence="6">
    <location>
        <begin position="62"/>
        <end position="84"/>
    </location>
</feature>
<evidence type="ECO:0000256" key="2">
    <source>
        <dbReference type="ARBA" id="ARBA00022448"/>
    </source>
</evidence>
<dbReference type="InterPro" id="IPR036259">
    <property type="entry name" value="MFS_trans_sf"/>
</dbReference>
<evidence type="ECO:0000313" key="9">
    <source>
        <dbReference type="Proteomes" id="UP000469558"/>
    </source>
</evidence>
<comment type="subcellular location">
    <subcellularLocation>
        <location evidence="1">Membrane</location>
        <topology evidence="1">Multi-pass membrane protein</topology>
    </subcellularLocation>
</comment>
<feature type="transmembrane region" description="Helical" evidence="6">
    <location>
        <begin position="312"/>
        <end position="332"/>
    </location>
</feature>
<dbReference type="EMBL" id="QGMK01000542">
    <property type="protein sequence ID" value="TVY81126.1"/>
    <property type="molecule type" value="Genomic_DNA"/>
</dbReference>
<dbReference type="OrthoDB" id="440755at2759"/>
<feature type="transmembrane region" description="Helical" evidence="6">
    <location>
        <begin position="455"/>
        <end position="476"/>
    </location>
</feature>
<dbReference type="GO" id="GO:0022857">
    <property type="term" value="F:transmembrane transporter activity"/>
    <property type="evidence" value="ECO:0007669"/>
    <property type="project" value="InterPro"/>
</dbReference>
<dbReference type="GO" id="GO:0016020">
    <property type="term" value="C:membrane"/>
    <property type="evidence" value="ECO:0007669"/>
    <property type="project" value="UniProtKB-SubCell"/>
</dbReference>
<feature type="transmembrane region" description="Helical" evidence="6">
    <location>
        <begin position="122"/>
        <end position="143"/>
    </location>
</feature>
<keyword evidence="9" id="KW-1185">Reference proteome</keyword>
<reference evidence="8 9" key="1">
    <citation type="submission" date="2018-05" db="EMBL/GenBank/DDBJ databases">
        <title>Genome sequencing and assembly of the regulated plant pathogen Lachnellula willkommii and related sister species for the development of diagnostic species identification markers.</title>
        <authorList>
            <person name="Giroux E."/>
            <person name="Bilodeau G."/>
        </authorList>
    </citation>
    <scope>NUCLEOTIDE SEQUENCE [LARGE SCALE GENOMIC DNA]</scope>
    <source>
        <strain evidence="8 9">CBS 268.59</strain>
    </source>
</reference>
<dbReference type="PROSITE" id="PS50850">
    <property type="entry name" value="MFS"/>
    <property type="match status" value="1"/>
</dbReference>
<comment type="caution">
    <text evidence="8">The sequence shown here is derived from an EMBL/GenBank/DDBJ whole genome shotgun (WGS) entry which is preliminary data.</text>
</comment>
<evidence type="ECO:0000256" key="5">
    <source>
        <dbReference type="ARBA" id="ARBA00023136"/>
    </source>
</evidence>
<feature type="non-terminal residue" evidence="8">
    <location>
        <position position="1"/>
    </location>
</feature>
<keyword evidence="4 6" id="KW-1133">Transmembrane helix</keyword>
<dbReference type="InterPro" id="IPR020846">
    <property type="entry name" value="MFS_dom"/>
</dbReference>
<feature type="transmembrane region" description="Helical" evidence="6">
    <location>
        <begin position="32"/>
        <end position="50"/>
    </location>
</feature>
<gene>
    <name evidence="8" type="primary">pur8</name>
    <name evidence="8" type="ORF">LSUE1_G003359</name>
</gene>
<protein>
    <submittedName>
        <fullName evidence="8">Puromycin resistance protein pur8</fullName>
    </submittedName>
</protein>
<feature type="transmembrane region" description="Helical" evidence="6">
    <location>
        <begin position="368"/>
        <end position="394"/>
    </location>
</feature>
<feature type="transmembrane region" description="Helical" evidence="6">
    <location>
        <begin position="344"/>
        <end position="362"/>
    </location>
</feature>
<dbReference type="Proteomes" id="UP000469558">
    <property type="component" value="Unassembled WGS sequence"/>
</dbReference>
<feature type="transmembrane region" description="Helical" evidence="6">
    <location>
        <begin position="281"/>
        <end position="300"/>
    </location>
</feature>
<evidence type="ECO:0000256" key="1">
    <source>
        <dbReference type="ARBA" id="ARBA00004141"/>
    </source>
</evidence>
<feature type="transmembrane region" description="Helical" evidence="6">
    <location>
        <begin position="242"/>
        <end position="260"/>
    </location>
</feature>
<sequence length="520" mass="55495">CSAMFLDLANLSAITIALPTLQREFDIKTGNLQWIISAYALTFGAFLMLGGRGGDIFGHRPMLLFGMTFFAMFTLVSALTPTFLGLVIARAFQGIGAAFTIPSAQAHIAIHFSNPAKKANALGIWGASGSLGFIVGLILGGILTDLLGWRWIFWISLIFSGLVIPAAFLFLPAIDQPGHRGVPSTGVPSNDSAPTNPKPLFTSMKERLLRFDVPGISLGLPGIIILTFALTSSNQDGWGSPQIISTLVVSICLLLAFALYERQAASSILPIHLFRSSNFNLTLILAINTYAVRQACTYFLTVQLQSFGNSPIHTSVLFIPLGVSALISNTIAGRLVPILGARMMFILGWSLSIPGVLLFSFIKDNSSYWSFTFPAMILYIAGIGAVYITANFVVVSSASRSDQGAAAGVFNVALQVGGSILGLAVLTAIAQGIERGFGTPDTPAGSLSRVAYQSVYYSCVILCVIGLVLSIFFISVPDSMTGTIWKKQSVVPRPVVSAPETYRQPPVNIQLQGRNTAVKN</sequence>
<evidence type="ECO:0000256" key="3">
    <source>
        <dbReference type="ARBA" id="ARBA00022692"/>
    </source>
</evidence>
<keyword evidence="2" id="KW-0813">Transport</keyword>
<dbReference type="PANTHER" id="PTHR42718:SF9">
    <property type="entry name" value="MAJOR FACILITATOR SUPERFAMILY MULTIDRUG TRANSPORTER MFSC"/>
    <property type="match status" value="1"/>
</dbReference>
<feature type="transmembrane region" description="Helical" evidence="6">
    <location>
        <begin position="149"/>
        <end position="171"/>
    </location>
</feature>
<feature type="domain" description="Major facilitator superfamily (MFS) profile" evidence="7">
    <location>
        <begin position="1"/>
        <end position="478"/>
    </location>
</feature>
<evidence type="ECO:0000313" key="8">
    <source>
        <dbReference type="EMBL" id="TVY81126.1"/>
    </source>
</evidence>
<evidence type="ECO:0000259" key="7">
    <source>
        <dbReference type="PROSITE" id="PS50850"/>
    </source>
</evidence>
<dbReference type="SUPFAM" id="SSF103473">
    <property type="entry name" value="MFS general substrate transporter"/>
    <property type="match status" value="1"/>
</dbReference>
<accession>A0A8T9C6W0</accession>
<feature type="transmembrane region" description="Helical" evidence="6">
    <location>
        <begin position="406"/>
        <end position="430"/>
    </location>
</feature>
<dbReference type="PANTHER" id="PTHR42718">
    <property type="entry name" value="MAJOR FACILITATOR SUPERFAMILY MULTIDRUG TRANSPORTER MFSC"/>
    <property type="match status" value="1"/>
</dbReference>
<dbReference type="InterPro" id="IPR011701">
    <property type="entry name" value="MFS"/>
</dbReference>
<keyword evidence="3 6" id="KW-0812">Transmembrane</keyword>
<dbReference type="Gene3D" id="1.20.1250.20">
    <property type="entry name" value="MFS general substrate transporter like domains"/>
    <property type="match status" value="1"/>
</dbReference>
<evidence type="ECO:0000256" key="4">
    <source>
        <dbReference type="ARBA" id="ARBA00022989"/>
    </source>
</evidence>
<name>A0A8T9C6W0_9HELO</name>
<dbReference type="Pfam" id="PF07690">
    <property type="entry name" value="MFS_1"/>
    <property type="match status" value="1"/>
</dbReference>
<keyword evidence="5 6" id="KW-0472">Membrane</keyword>
<dbReference type="Gene3D" id="1.20.1720.10">
    <property type="entry name" value="Multidrug resistance protein D"/>
    <property type="match status" value="1"/>
</dbReference>
<dbReference type="CDD" id="cd17321">
    <property type="entry name" value="MFS_MMR_MDR_like"/>
    <property type="match status" value="1"/>
</dbReference>
<organism evidence="8 9">
    <name type="scientific">Lachnellula suecica</name>
    <dbReference type="NCBI Taxonomy" id="602035"/>
    <lineage>
        <taxon>Eukaryota</taxon>
        <taxon>Fungi</taxon>
        <taxon>Dikarya</taxon>
        <taxon>Ascomycota</taxon>
        <taxon>Pezizomycotina</taxon>
        <taxon>Leotiomycetes</taxon>
        <taxon>Helotiales</taxon>
        <taxon>Lachnaceae</taxon>
        <taxon>Lachnellula</taxon>
    </lineage>
</organism>